<dbReference type="SUPFAM" id="SSF51735">
    <property type="entry name" value="NAD(P)-binding Rossmann-fold domains"/>
    <property type="match status" value="1"/>
</dbReference>
<feature type="domain" description="NmrA-like" evidence="4">
    <location>
        <begin position="7"/>
        <end position="248"/>
    </location>
</feature>
<dbReference type="InterPro" id="IPR036291">
    <property type="entry name" value="NAD(P)-bd_dom_sf"/>
</dbReference>
<gene>
    <name evidence="5" type="ORF">LY89DRAFT_671703</name>
</gene>
<evidence type="ECO:0000313" key="6">
    <source>
        <dbReference type="Proteomes" id="UP000070700"/>
    </source>
</evidence>
<dbReference type="InterPro" id="IPR008030">
    <property type="entry name" value="NmrA-like"/>
</dbReference>
<keyword evidence="6" id="KW-1185">Reference proteome</keyword>
<dbReference type="Proteomes" id="UP000070700">
    <property type="component" value="Unassembled WGS sequence"/>
</dbReference>
<dbReference type="KEGG" id="psco:LY89DRAFT_671703"/>
<dbReference type="PANTHER" id="PTHR42748">
    <property type="entry name" value="NITROGEN METABOLITE REPRESSION PROTEIN NMRA FAMILY MEMBER"/>
    <property type="match status" value="1"/>
</dbReference>
<keyword evidence="2" id="KW-0521">NADP</keyword>
<dbReference type="Pfam" id="PF05368">
    <property type="entry name" value="NmrA"/>
    <property type="match status" value="1"/>
</dbReference>
<evidence type="ECO:0000256" key="1">
    <source>
        <dbReference type="ARBA" id="ARBA00006328"/>
    </source>
</evidence>
<comment type="similarity">
    <text evidence="1">Belongs to the NmrA-type oxidoreductase family.</text>
</comment>
<evidence type="ECO:0000259" key="4">
    <source>
        <dbReference type="Pfam" id="PF05368"/>
    </source>
</evidence>
<dbReference type="AlphaFoldDB" id="A0A194X2B4"/>
<evidence type="ECO:0000256" key="3">
    <source>
        <dbReference type="ARBA" id="ARBA00023002"/>
    </source>
</evidence>
<dbReference type="GO" id="GO:0005634">
    <property type="term" value="C:nucleus"/>
    <property type="evidence" value="ECO:0007669"/>
    <property type="project" value="TreeGrafter"/>
</dbReference>
<dbReference type="EMBL" id="KQ947420">
    <property type="protein sequence ID" value="KUJ14345.1"/>
    <property type="molecule type" value="Genomic_DNA"/>
</dbReference>
<proteinExistence type="inferred from homology"/>
<dbReference type="InterPro" id="IPR051164">
    <property type="entry name" value="NmrA-like_oxidored"/>
</dbReference>
<name>A0A194X2B4_MOLSC</name>
<dbReference type="GO" id="GO:0016491">
    <property type="term" value="F:oxidoreductase activity"/>
    <property type="evidence" value="ECO:0007669"/>
    <property type="project" value="UniProtKB-KW"/>
</dbReference>
<keyword evidence="3" id="KW-0560">Oxidoreductase</keyword>
<accession>A0A194X2B4</accession>
<sequence>MSSPSTQQTFLITGATGNQGLSTITALLSLSIPPSQIHALTRTPSSPKAQRLLSLGLTVIQADISHPSTLLPALQNITSLFILPFCDMSAPYLQSTHLSNLLSAAKAAGSVKHIVLSTVICAELHPIWLRERGDSYLGRPYYESKFLCEEVLRKEAEMGGWSYAIVRPGWYSNTHYVPPECGNHFPELVGEGVLKVSYGVGERVGHVDVRDVGEVVADALVHSEKWRGREVDVVGENLGIGDVAGILAEVMKELPGVFEVKITGIEGMGLKLRGLKETFAEGTEERRKLFEMWGLEEKKDEE</sequence>
<organism evidence="5 6">
    <name type="scientific">Mollisia scopiformis</name>
    <name type="common">Conifer needle endophyte fungus</name>
    <name type="synonym">Phialocephala scopiformis</name>
    <dbReference type="NCBI Taxonomy" id="149040"/>
    <lineage>
        <taxon>Eukaryota</taxon>
        <taxon>Fungi</taxon>
        <taxon>Dikarya</taxon>
        <taxon>Ascomycota</taxon>
        <taxon>Pezizomycotina</taxon>
        <taxon>Leotiomycetes</taxon>
        <taxon>Helotiales</taxon>
        <taxon>Mollisiaceae</taxon>
        <taxon>Mollisia</taxon>
    </lineage>
</organism>
<dbReference type="PANTHER" id="PTHR42748:SF30">
    <property type="entry name" value="NMRA-LIKE DOMAIN-CONTAINING PROTEIN"/>
    <property type="match status" value="1"/>
</dbReference>
<dbReference type="Gene3D" id="3.40.50.720">
    <property type="entry name" value="NAD(P)-binding Rossmann-like Domain"/>
    <property type="match status" value="1"/>
</dbReference>
<evidence type="ECO:0000313" key="5">
    <source>
        <dbReference type="EMBL" id="KUJ14345.1"/>
    </source>
</evidence>
<evidence type="ECO:0000256" key="2">
    <source>
        <dbReference type="ARBA" id="ARBA00022857"/>
    </source>
</evidence>
<reference evidence="5 6" key="1">
    <citation type="submission" date="2015-10" db="EMBL/GenBank/DDBJ databases">
        <title>Full genome of DAOMC 229536 Phialocephala scopiformis, a fungal endophyte of spruce producing the potent anti-insectan compound rugulosin.</title>
        <authorList>
            <consortium name="DOE Joint Genome Institute"/>
            <person name="Walker A.K."/>
            <person name="Frasz S.L."/>
            <person name="Seifert K.A."/>
            <person name="Miller J.D."/>
            <person name="Mondo S.J."/>
            <person name="Labutti K."/>
            <person name="Lipzen A."/>
            <person name="Dockter R."/>
            <person name="Kennedy M."/>
            <person name="Grigoriev I.V."/>
            <person name="Spatafora J.W."/>
        </authorList>
    </citation>
    <scope>NUCLEOTIDE SEQUENCE [LARGE SCALE GENOMIC DNA]</scope>
    <source>
        <strain evidence="5 6">CBS 120377</strain>
    </source>
</reference>
<dbReference type="OrthoDB" id="3358371at2759"/>
<protein>
    <submittedName>
        <fullName evidence="5">NAD(P)-binding protein</fullName>
    </submittedName>
</protein>
<dbReference type="GeneID" id="28822960"/>
<dbReference type="RefSeq" id="XP_018068700.1">
    <property type="nucleotide sequence ID" value="XM_018213234.1"/>
</dbReference>
<dbReference type="InParanoid" id="A0A194X2B4"/>